<feature type="binding site" evidence="1">
    <location>
        <begin position="63"/>
        <end position="65"/>
    </location>
    <ligand>
        <name>FAD</name>
        <dbReference type="ChEBI" id="CHEBI:57692"/>
    </ligand>
</feature>
<organism evidence="4 5">
    <name type="scientific">Alkalispirochaeta americana</name>
    <dbReference type="NCBI Taxonomy" id="159291"/>
    <lineage>
        <taxon>Bacteria</taxon>
        <taxon>Pseudomonadati</taxon>
        <taxon>Spirochaetota</taxon>
        <taxon>Spirochaetia</taxon>
        <taxon>Spirochaetales</taxon>
        <taxon>Spirochaetaceae</taxon>
        <taxon>Alkalispirochaeta</taxon>
    </lineage>
</organism>
<dbReference type="Pfam" id="PF10418">
    <property type="entry name" value="DHODB_Fe-S_bind"/>
    <property type="match status" value="1"/>
</dbReference>
<dbReference type="EMBL" id="FTMS01000004">
    <property type="protein sequence ID" value="SIQ12824.1"/>
    <property type="molecule type" value="Genomic_DNA"/>
</dbReference>
<dbReference type="PIRSF" id="PIRSF006816">
    <property type="entry name" value="Cyc3_hyd_g"/>
    <property type="match status" value="1"/>
</dbReference>
<dbReference type="PANTHER" id="PTHR43513:SF3">
    <property type="entry name" value="DIHYDROOROTATE DEHYDROGENASE B (NAD(+)), ELECTRON TRANSFER SUBUNIT-RELATED"/>
    <property type="match status" value="1"/>
</dbReference>
<dbReference type="InterPro" id="IPR019480">
    <property type="entry name" value="Dihydroorotate_DH_Fe-S-bd"/>
</dbReference>
<dbReference type="PROSITE" id="PS51384">
    <property type="entry name" value="FAD_FR"/>
    <property type="match status" value="1"/>
</dbReference>
<dbReference type="GO" id="GO:0046872">
    <property type="term" value="F:metal ion binding"/>
    <property type="evidence" value="ECO:0007669"/>
    <property type="project" value="UniProtKB-KW"/>
</dbReference>
<dbReference type="InterPro" id="IPR001433">
    <property type="entry name" value="OxRdtase_FAD/NAD-bd"/>
</dbReference>
<dbReference type="InterPro" id="IPR017927">
    <property type="entry name" value="FAD-bd_FR_type"/>
</dbReference>
<dbReference type="Proteomes" id="UP000186400">
    <property type="component" value="Unassembled WGS sequence"/>
</dbReference>
<feature type="binding site" evidence="2">
    <location>
        <position position="227"/>
    </location>
    <ligand>
        <name>[2Fe-2S] cluster</name>
        <dbReference type="ChEBI" id="CHEBI:190135"/>
    </ligand>
</feature>
<keyword evidence="2" id="KW-0479">Metal-binding</keyword>
<dbReference type="InterPro" id="IPR017938">
    <property type="entry name" value="Riboflavin_synthase-like_b-brl"/>
</dbReference>
<protein>
    <submittedName>
        <fullName evidence="4">Sulfide dehydrogenase (Flavoprotein) subunit SudB</fullName>
    </submittedName>
</protein>
<dbReference type="GO" id="GO:0051537">
    <property type="term" value="F:2 iron, 2 sulfur cluster binding"/>
    <property type="evidence" value="ECO:0007669"/>
    <property type="project" value="UniProtKB-KW"/>
</dbReference>
<evidence type="ECO:0000256" key="2">
    <source>
        <dbReference type="PIRSR" id="PIRSR006816-2"/>
    </source>
</evidence>
<dbReference type="SUPFAM" id="SSF63380">
    <property type="entry name" value="Riboflavin synthase domain-like"/>
    <property type="match status" value="1"/>
</dbReference>
<dbReference type="GO" id="GO:0050660">
    <property type="term" value="F:flavin adenine dinucleotide binding"/>
    <property type="evidence" value="ECO:0007669"/>
    <property type="project" value="InterPro"/>
</dbReference>
<dbReference type="OrthoDB" id="9778346at2"/>
<comment type="cofactor">
    <cofactor evidence="2">
        <name>[2Fe-2S] cluster</name>
        <dbReference type="ChEBI" id="CHEBI:190135"/>
    </cofactor>
    <text evidence="2">Binds 1 [2Fe-2S] cluster per subunit.</text>
</comment>
<keyword evidence="2" id="KW-0411">Iron-sulfur</keyword>
<dbReference type="SUPFAM" id="SSF52343">
    <property type="entry name" value="Ferredoxin reductase-like, C-terminal NADP-linked domain"/>
    <property type="match status" value="1"/>
</dbReference>
<dbReference type="PANTHER" id="PTHR43513">
    <property type="entry name" value="DIHYDROOROTATE DEHYDROGENASE B (NAD(+)), ELECTRON TRANSFER SUBUNIT"/>
    <property type="match status" value="1"/>
</dbReference>
<keyword evidence="2" id="KW-0001">2Fe-2S</keyword>
<evidence type="ECO:0000313" key="5">
    <source>
        <dbReference type="Proteomes" id="UP000186400"/>
    </source>
</evidence>
<reference evidence="4 5" key="1">
    <citation type="submission" date="2017-01" db="EMBL/GenBank/DDBJ databases">
        <authorList>
            <person name="Mah S.A."/>
            <person name="Swanson W.J."/>
            <person name="Moy G.W."/>
            <person name="Vacquier V.D."/>
        </authorList>
    </citation>
    <scope>NUCLEOTIDE SEQUENCE [LARGE SCALE GENOMIC DNA]</scope>
    <source>
        <strain evidence="4 5">ASpG1</strain>
    </source>
</reference>
<comment type="cofactor">
    <cofactor evidence="1">
        <name>FAD</name>
        <dbReference type="ChEBI" id="CHEBI:57692"/>
    </cofactor>
    <text evidence="1">Binds 1 FAD per subunit.</text>
</comment>
<keyword evidence="1" id="KW-0285">Flavoprotein</keyword>
<dbReference type="AlphaFoldDB" id="A0A1N6Q847"/>
<keyword evidence="1" id="KW-0274">FAD</keyword>
<evidence type="ECO:0000313" key="4">
    <source>
        <dbReference type="EMBL" id="SIQ12824.1"/>
    </source>
</evidence>
<feature type="domain" description="FAD-binding FR-type" evidence="3">
    <location>
        <begin position="1"/>
        <end position="96"/>
    </location>
</feature>
<dbReference type="CDD" id="cd06219">
    <property type="entry name" value="DHOD_e_trans_like1"/>
    <property type="match status" value="1"/>
</dbReference>
<proteinExistence type="predicted"/>
<dbReference type="InterPro" id="IPR050353">
    <property type="entry name" value="PyrK_electron_transfer"/>
</dbReference>
<sequence length="279" mass="30228">MHTLIKKEQLSEQVYRFELQAPLIAQGRKPGQFVLVQTDLEFGERIPLTIADANPEAGTITLIFQAVGATTQKLATLQEGQAIPAILGPLGQPSHIERVGHVVCVCGGIGAAPMYPIAQELRRLGNRLTVIVGARSAELLILEDELRALADDLLVVTDDGSAGRKALVTEPLEELCRESTPPVDQVFVIGPPIMMKFAAETTRPFAIPTVVSLNTIMVDGTGMCGGCRVTIGEETRFVCVDGPEFDGHLVDFDNMMKRLQSYKHQEANARDICRQGGTP</sequence>
<dbReference type="STRING" id="159291.SAMN05920897_10455"/>
<accession>A0A1N6Q847</accession>
<dbReference type="Pfam" id="PF00175">
    <property type="entry name" value="NAD_binding_1"/>
    <property type="match status" value="1"/>
</dbReference>
<dbReference type="Gene3D" id="2.40.30.10">
    <property type="entry name" value="Translation factors"/>
    <property type="match status" value="1"/>
</dbReference>
<dbReference type="GO" id="GO:0016491">
    <property type="term" value="F:oxidoreductase activity"/>
    <property type="evidence" value="ECO:0007669"/>
    <property type="project" value="InterPro"/>
</dbReference>
<dbReference type="GO" id="GO:0006221">
    <property type="term" value="P:pyrimidine nucleotide biosynthetic process"/>
    <property type="evidence" value="ECO:0007669"/>
    <property type="project" value="InterPro"/>
</dbReference>
<evidence type="ECO:0000256" key="1">
    <source>
        <dbReference type="PIRSR" id="PIRSR006816-1"/>
    </source>
</evidence>
<dbReference type="Gene3D" id="3.40.50.80">
    <property type="entry name" value="Nucleotide-binding domain of ferredoxin-NADP reductase (FNR) module"/>
    <property type="match status" value="1"/>
</dbReference>
<dbReference type="NCBIfam" id="NF004862">
    <property type="entry name" value="PRK06222.1"/>
    <property type="match status" value="1"/>
</dbReference>
<feature type="binding site" evidence="2">
    <location>
        <position position="224"/>
    </location>
    <ligand>
        <name>[2Fe-2S] cluster</name>
        <dbReference type="ChEBI" id="CHEBI:190135"/>
    </ligand>
</feature>
<keyword evidence="2" id="KW-0408">Iron</keyword>
<evidence type="ECO:0000259" key="3">
    <source>
        <dbReference type="PROSITE" id="PS51384"/>
    </source>
</evidence>
<name>A0A1N6Q847_9SPIO</name>
<dbReference type="RefSeq" id="WP_076488022.1">
    <property type="nucleotide sequence ID" value="NZ_FTMS01000004.1"/>
</dbReference>
<dbReference type="InterPro" id="IPR039261">
    <property type="entry name" value="FNR_nucleotide-bd"/>
</dbReference>
<keyword evidence="5" id="KW-1185">Reference proteome</keyword>
<gene>
    <name evidence="4" type="ORF">SAMN05920897_10455</name>
</gene>
<dbReference type="InterPro" id="IPR012165">
    <property type="entry name" value="Cyt_c3_hydrogenase_gsu"/>
</dbReference>
<feature type="binding site" evidence="2">
    <location>
        <position position="239"/>
    </location>
    <ligand>
        <name>[2Fe-2S] cluster</name>
        <dbReference type="ChEBI" id="CHEBI:190135"/>
    </ligand>
</feature>